<dbReference type="GO" id="GO:0004497">
    <property type="term" value="F:monooxygenase activity"/>
    <property type="evidence" value="ECO:0007669"/>
    <property type="project" value="UniProtKB-KW"/>
</dbReference>
<dbReference type="OrthoDB" id="1470350at2759"/>
<dbReference type="InterPro" id="IPR002401">
    <property type="entry name" value="Cyt_P450_E_grp-I"/>
</dbReference>
<dbReference type="PANTHER" id="PTHR46300">
    <property type="entry name" value="P450, PUTATIVE (EUROFUNG)-RELATED-RELATED"/>
    <property type="match status" value="1"/>
</dbReference>
<dbReference type="InterPro" id="IPR050364">
    <property type="entry name" value="Cytochrome_P450_fung"/>
</dbReference>
<dbReference type="PANTHER" id="PTHR46300:SF1">
    <property type="entry name" value="P450, PUTATIVE (EUROFUNG)-RELATED"/>
    <property type="match status" value="1"/>
</dbReference>
<evidence type="ECO:0000256" key="4">
    <source>
        <dbReference type="ARBA" id="ARBA00022723"/>
    </source>
</evidence>
<keyword evidence="7 9" id="KW-0503">Monooxygenase</keyword>
<evidence type="ECO:0000256" key="3">
    <source>
        <dbReference type="ARBA" id="ARBA00022617"/>
    </source>
</evidence>
<dbReference type="Proteomes" id="UP000325780">
    <property type="component" value="Unassembled WGS sequence"/>
</dbReference>
<evidence type="ECO:0000313" key="12">
    <source>
        <dbReference type="Proteomes" id="UP000325780"/>
    </source>
</evidence>
<sequence length="518" mass="59223">MISVQRVIVELWRTILTIILIACVVYLCQNQQKLPLPPGPRGLPLIGNIHQAPSRHPWKKFRQWHQKYGPIISLRFGQRTVIVVGSHKIAGELLNNRSAIYSSRPEMLVAGHYLNKDLHSGLKPYGLEWRAHRRLHMSVLNQSMARHYQPLQDVRSKELVYRLMNAKEFLGLFGRYATDVSMTLAYGEAVTRRNEHEIEVIDDLLSVTLQAVLNHANLLVEAFPILDYLPSFLAPWRKQGEEIHGRMKDIYATKADRARAATTWNWTKSFRSSKETQGMTDTSFNYIPWILFEAAGETTPPTLSVFVLASVLHSGAVQRAQKELDSVVGQTRLPVFEDSPNLPYVNAFISEVLRWRPIAPTGVPHAVQKDDEYMGYRIPKDATVFPNSWTLEFDEDVFEDPWGFHPERWLQAPKPPVGAFGYGRRICPGEHFARQSLFIVMSRLLWAYNFIAPRGKDGKTVMPDPYAMTSCLISGPLPFQTEFRPRSAEHARVLKEEWDAAEKDNDRILESIEQSIGD</sequence>
<dbReference type="InterPro" id="IPR036396">
    <property type="entry name" value="Cyt_P450_sf"/>
</dbReference>
<dbReference type="PROSITE" id="PS00086">
    <property type="entry name" value="CYTOCHROME_P450"/>
    <property type="match status" value="1"/>
</dbReference>
<dbReference type="GO" id="GO:0016705">
    <property type="term" value="F:oxidoreductase activity, acting on paired donors, with incorporation or reduction of molecular oxygen"/>
    <property type="evidence" value="ECO:0007669"/>
    <property type="project" value="InterPro"/>
</dbReference>
<evidence type="ECO:0000256" key="10">
    <source>
        <dbReference type="SAM" id="Phobius"/>
    </source>
</evidence>
<protein>
    <submittedName>
        <fullName evidence="11">Cytochrome P450</fullName>
    </submittedName>
</protein>
<keyword evidence="5 9" id="KW-0560">Oxidoreductase</keyword>
<dbReference type="SUPFAM" id="SSF48264">
    <property type="entry name" value="Cytochrome P450"/>
    <property type="match status" value="1"/>
</dbReference>
<keyword evidence="6 8" id="KW-0408">Iron</keyword>
<feature type="binding site" description="axial binding residue" evidence="8">
    <location>
        <position position="427"/>
    </location>
    <ligand>
        <name>heme</name>
        <dbReference type="ChEBI" id="CHEBI:30413"/>
    </ligand>
    <ligandPart>
        <name>Fe</name>
        <dbReference type="ChEBI" id="CHEBI:18248"/>
    </ligandPart>
</feature>
<evidence type="ECO:0000313" key="11">
    <source>
        <dbReference type="EMBL" id="KAE8148909.1"/>
    </source>
</evidence>
<keyword evidence="12" id="KW-1185">Reference proteome</keyword>
<dbReference type="AlphaFoldDB" id="A0A5N6TRX7"/>
<evidence type="ECO:0000256" key="2">
    <source>
        <dbReference type="ARBA" id="ARBA00010617"/>
    </source>
</evidence>
<proteinExistence type="inferred from homology"/>
<dbReference type="CDD" id="cd11065">
    <property type="entry name" value="CYP64-like"/>
    <property type="match status" value="1"/>
</dbReference>
<dbReference type="Pfam" id="PF00067">
    <property type="entry name" value="p450"/>
    <property type="match status" value="1"/>
</dbReference>
<gene>
    <name evidence="11" type="ORF">BDV25DRAFT_130831</name>
</gene>
<dbReference type="EMBL" id="ML742142">
    <property type="protein sequence ID" value="KAE8148909.1"/>
    <property type="molecule type" value="Genomic_DNA"/>
</dbReference>
<name>A0A5N6TRX7_ASPAV</name>
<dbReference type="Gene3D" id="1.10.630.10">
    <property type="entry name" value="Cytochrome P450"/>
    <property type="match status" value="1"/>
</dbReference>
<accession>A0A5N6TRX7</accession>
<reference evidence="11 12" key="1">
    <citation type="submission" date="2019-04" db="EMBL/GenBank/DDBJ databases">
        <title>Friends and foes A comparative genomics study of 23 Aspergillus species from section Flavi.</title>
        <authorList>
            <consortium name="DOE Joint Genome Institute"/>
            <person name="Kjaerbolling I."/>
            <person name="Vesth T."/>
            <person name="Frisvad J.C."/>
            <person name="Nybo J.L."/>
            <person name="Theobald S."/>
            <person name="Kildgaard S."/>
            <person name="Isbrandt T."/>
            <person name="Kuo A."/>
            <person name="Sato A."/>
            <person name="Lyhne E.K."/>
            <person name="Kogle M.E."/>
            <person name="Wiebenga A."/>
            <person name="Kun R.S."/>
            <person name="Lubbers R.J."/>
            <person name="Makela M.R."/>
            <person name="Barry K."/>
            <person name="Chovatia M."/>
            <person name="Clum A."/>
            <person name="Daum C."/>
            <person name="Haridas S."/>
            <person name="He G."/>
            <person name="LaButti K."/>
            <person name="Lipzen A."/>
            <person name="Mondo S."/>
            <person name="Riley R."/>
            <person name="Salamov A."/>
            <person name="Simmons B.A."/>
            <person name="Magnuson J.K."/>
            <person name="Henrissat B."/>
            <person name="Mortensen U.H."/>
            <person name="Larsen T.O."/>
            <person name="Devries R.P."/>
            <person name="Grigoriev I.V."/>
            <person name="Machida M."/>
            <person name="Baker S.E."/>
            <person name="Andersen M.R."/>
        </authorList>
    </citation>
    <scope>NUCLEOTIDE SEQUENCE [LARGE SCALE GENOMIC DNA]</scope>
    <source>
        <strain evidence="11 12">IBT 18842</strain>
    </source>
</reference>
<evidence type="ECO:0000256" key="9">
    <source>
        <dbReference type="RuleBase" id="RU000461"/>
    </source>
</evidence>
<dbReference type="GO" id="GO:0020037">
    <property type="term" value="F:heme binding"/>
    <property type="evidence" value="ECO:0007669"/>
    <property type="project" value="InterPro"/>
</dbReference>
<evidence type="ECO:0000256" key="8">
    <source>
        <dbReference type="PIRSR" id="PIRSR602401-1"/>
    </source>
</evidence>
<keyword evidence="10" id="KW-0472">Membrane</keyword>
<evidence type="ECO:0000256" key="1">
    <source>
        <dbReference type="ARBA" id="ARBA00001971"/>
    </source>
</evidence>
<keyword evidence="10" id="KW-1133">Transmembrane helix</keyword>
<dbReference type="InterPro" id="IPR017972">
    <property type="entry name" value="Cyt_P450_CS"/>
</dbReference>
<dbReference type="PRINTS" id="PR00385">
    <property type="entry name" value="P450"/>
</dbReference>
<comment type="cofactor">
    <cofactor evidence="1 8">
        <name>heme</name>
        <dbReference type="ChEBI" id="CHEBI:30413"/>
    </cofactor>
</comment>
<evidence type="ECO:0000256" key="6">
    <source>
        <dbReference type="ARBA" id="ARBA00023004"/>
    </source>
</evidence>
<keyword evidence="4 8" id="KW-0479">Metal-binding</keyword>
<dbReference type="GO" id="GO:0005506">
    <property type="term" value="F:iron ion binding"/>
    <property type="evidence" value="ECO:0007669"/>
    <property type="project" value="InterPro"/>
</dbReference>
<comment type="similarity">
    <text evidence="2 9">Belongs to the cytochrome P450 family.</text>
</comment>
<dbReference type="InterPro" id="IPR001128">
    <property type="entry name" value="Cyt_P450"/>
</dbReference>
<dbReference type="PRINTS" id="PR00463">
    <property type="entry name" value="EP450I"/>
</dbReference>
<organism evidence="11 12">
    <name type="scientific">Aspergillus avenaceus</name>
    <dbReference type="NCBI Taxonomy" id="36643"/>
    <lineage>
        <taxon>Eukaryota</taxon>
        <taxon>Fungi</taxon>
        <taxon>Dikarya</taxon>
        <taxon>Ascomycota</taxon>
        <taxon>Pezizomycotina</taxon>
        <taxon>Eurotiomycetes</taxon>
        <taxon>Eurotiomycetidae</taxon>
        <taxon>Eurotiales</taxon>
        <taxon>Aspergillaceae</taxon>
        <taxon>Aspergillus</taxon>
        <taxon>Aspergillus subgen. Circumdati</taxon>
    </lineage>
</organism>
<feature type="transmembrane region" description="Helical" evidence="10">
    <location>
        <begin position="7"/>
        <end position="27"/>
    </location>
</feature>
<keyword evidence="10" id="KW-0812">Transmembrane</keyword>
<evidence type="ECO:0000256" key="5">
    <source>
        <dbReference type="ARBA" id="ARBA00023002"/>
    </source>
</evidence>
<keyword evidence="3 8" id="KW-0349">Heme</keyword>
<evidence type="ECO:0000256" key="7">
    <source>
        <dbReference type="ARBA" id="ARBA00023033"/>
    </source>
</evidence>